<sequence length="65" mass="7184">MKSIEISIQTCSGMGRGWSSPAGANVEYLFLWQISHPSTYALISDFIPSQNKKLAILLNVLKCPE</sequence>
<dbReference type="Proteomes" id="UP001497480">
    <property type="component" value="Unassembled WGS sequence"/>
</dbReference>
<protein>
    <submittedName>
        <fullName evidence="1">Uncharacterized protein</fullName>
    </submittedName>
</protein>
<organism evidence="1 2">
    <name type="scientific">Lupinus luteus</name>
    <name type="common">European yellow lupine</name>
    <dbReference type="NCBI Taxonomy" id="3873"/>
    <lineage>
        <taxon>Eukaryota</taxon>
        <taxon>Viridiplantae</taxon>
        <taxon>Streptophyta</taxon>
        <taxon>Embryophyta</taxon>
        <taxon>Tracheophyta</taxon>
        <taxon>Spermatophyta</taxon>
        <taxon>Magnoliopsida</taxon>
        <taxon>eudicotyledons</taxon>
        <taxon>Gunneridae</taxon>
        <taxon>Pentapetalae</taxon>
        <taxon>rosids</taxon>
        <taxon>fabids</taxon>
        <taxon>Fabales</taxon>
        <taxon>Fabaceae</taxon>
        <taxon>Papilionoideae</taxon>
        <taxon>50 kb inversion clade</taxon>
        <taxon>genistoids sensu lato</taxon>
        <taxon>core genistoids</taxon>
        <taxon>Genisteae</taxon>
        <taxon>Lupinus</taxon>
    </lineage>
</organism>
<proteinExistence type="predicted"/>
<reference evidence="1 2" key="1">
    <citation type="submission" date="2024-03" db="EMBL/GenBank/DDBJ databases">
        <authorList>
            <person name="Martinez-Hernandez J."/>
        </authorList>
    </citation>
    <scope>NUCLEOTIDE SEQUENCE [LARGE SCALE GENOMIC DNA]</scope>
</reference>
<evidence type="ECO:0000313" key="2">
    <source>
        <dbReference type="Proteomes" id="UP001497480"/>
    </source>
</evidence>
<accession>A0AAV1XR65</accession>
<evidence type="ECO:0000313" key="1">
    <source>
        <dbReference type="EMBL" id="CAL0323499.1"/>
    </source>
</evidence>
<comment type="caution">
    <text evidence="1">The sequence shown here is derived from an EMBL/GenBank/DDBJ whole genome shotgun (WGS) entry which is preliminary data.</text>
</comment>
<name>A0AAV1XR65_LUPLU</name>
<gene>
    <name evidence="1" type="ORF">LLUT_LOCUS24559</name>
</gene>
<dbReference type="AlphaFoldDB" id="A0AAV1XR65"/>
<keyword evidence="2" id="KW-1185">Reference proteome</keyword>
<dbReference type="EMBL" id="CAXHTB010000017">
    <property type="protein sequence ID" value="CAL0323499.1"/>
    <property type="molecule type" value="Genomic_DNA"/>
</dbReference>